<evidence type="ECO:0000256" key="1">
    <source>
        <dbReference type="ARBA" id="ARBA00004477"/>
    </source>
</evidence>
<dbReference type="InterPro" id="IPR013657">
    <property type="entry name" value="SCL35B1-4/HUT1"/>
</dbReference>
<reference evidence="8" key="1">
    <citation type="submission" date="2021-01" db="EMBL/GenBank/DDBJ databases">
        <authorList>
            <consortium name="Genoscope - CEA"/>
            <person name="William W."/>
        </authorList>
    </citation>
    <scope>NUCLEOTIDE SEQUENCE</scope>
</reference>
<dbReference type="PANTHER" id="PTHR10778:SF10">
    <property type="entry name" value="SOLUTE CARRIER FAMILY 35 MEMBER B1"/>
    <property type="match status" value="1"/>
</dbReference>
<comment type="subcellular location">
    <subcellularLocation>
        <location evidence="1">Endoplasmic reticulum membrane</location>
        <topology evidence="1">Multi-pass membrane protein</topology>
    </subcellularLocation>
</comment>
<evidence type="ECO:0000256" key="4">
    <source>
        <dbReference type="ARBA" id="ARBA00022824"/>
    </source>
</evidence>
<evidence type="ECO:0000256" key="6">
    <source>
        <dbReference type="ARBA" id="ARBA00023136"/>
    </source>
</evidence>
<evidence type="ECO:0000256" key="2">
    <source>
        <dbReference type="ARBA" id="ARBA00022448"/>
    </source>
</evidence>
<name>A0A8S1M2R2_9CILI</name>
<evidence type="ECO:0000256" key="3">
    <source>
        <dbReference type="ARBA" id="ARBA00022692"/>
    </source>
</evidence>
<keyword evidence="9" id="KW-1185">Reference proteome</keyword>
<keyword evidence="6 7" id="KW-0472">Membrane</keyword>
<dbReference type="AlphaFoldDB" id="A0A8S1M2R2"/>
<evidence type="ECO:0000256" key="5">
    <source>
        <dbReference type="ARBA" id="ARBA00022989"/>
    </source>
</evidence>
<dbReference type="PANTHER" id="PTHR10778">
    <property type="entry name" value="SOLUTE CARRIER FAMILY 35 MEMBER B"/>
    <property type="match status" value="1"/>
</dbReference>
<feature type="transmembrane region" description="Helical" evidence="7">
    <location>
        <begin position="7"/>
        <end position="25"/>
    </location>
</feature>
<feature type="transmembrane region" description="Helical" evidence="7">
    <location>
        <begin position="45"/>
        <end position="69"/>
    </location>
</feature>
<gene>
    <name evidence="8" type="ORF">PSON_ATCC_30995.1.T0280413</name>
</gene>
<sequence>MLRKELQLFISVGGIYFCYFNVGLIEEHLFKSNFGSLDSNPSPKFEFSSILIFLQMLLQNLLCMAMIFRNKIKFVCTIKEGAYLGLINFTSMIGTLTALQYVSFPFQALVKSCTQVFMKNLLNPLCVSSWIIIWKSNTYKITNTMWFNNFSRNLCLQYE</sequence>
<evidence type="ECO:0000313" key="9">
    <source>
        <dbReference type="Proteomes" id="UP000692954"/>
    </source>
</evidence>
<keyword evidence="4" id="KW-0256">Endoplasmic reticulum</keyword>
<comment type="caution">
    <text evidence="8">The sequence shown here is derived from an EMBL/GenBank/DDBJ whole genome shotgun (WGS) entry which is preliminary data.</text>
</comment>
<dbReference type="GO" id="GO:0005789">
    <property type="term" value="C:endoplasmic reticulum membrane"/>
    <property type="evidence" value="ECO:0007669"/>
    <property type="project" value="UniProtKB-SubCell"/>
</dbReference>
<dbReference type="OrthoDB" id="312226at2759"/>
<dbReference type="Proteomes" id="UP000692954">
    <property type="component" value="Unassembled WGS sequence"/>
</dbReference>
<dbReference type="GO" id="GO:0005459">
    <property type="term" value="F:UDP-galactose transmembrane transporter activity"/>
    <property type="evidence" value="ECO:0007669"/>
    <property type="project" value="TreeGrafter"/>
</dbReference>
<accession>A0A8S1M2R2</accession>
<keyword evidence="3 7" id="KW-0812">Transmembrane</keyword>
<proteinExistence type="predicted"/>
<organism evidence="8 9">
    <name type="scientific">Paramecium sonneborni</name>
    <dbReference type="NCBI Taxonomy" id="65129"/>
    <lineage>
        <taxon>Eukaryota</taxon>
        <taxon>Sar</taxon>
        <taxon>Alveolata</taxon>
        <taxon>Ciliophora</taxon>
        <taxon>Intramacronucleata</taxon>
        <taxon>Oligohymenophorea</taxon>
        <taxon>Peniculida</taxon>
        <taxon>Parameciidae</taxon>
        <taxon>Paramecium</taxon>
    </lineage>
</organism>
<feature type="transmembrane region" description="Helical" evidence="7">
    <location>
        <begin position="81"/>
        <end position="102"/>
    </location>
</feature>
<dbReference type="GO" id="GO:0000139">
    <property type="term" value="C:Golgi membrane"/>
    <property type="evidence" value="ECO:0007669"/>
    <property type="project" value="TreeGrafter"/>
</dbReference>
<evidence type="ECO:0000256" key="7">
    <source>
        <dbReference type="SAM" id="Phobius"/>
    </source>
</evidence>
<evidence type="ECO:0000313" key="8">
    <source>
        <dbReference type="EMBL" id="CAD8072083.1"/>
    </source>
</evidence>
<dbReference type="GO" id="GO:0005460">
    <property type="term" value="F:UDP-glucose transmembrane transporter activity"/>
    <property type="evidence" value="ECO:0007669"/>
    <property type="project" value="TreeGrafter"/>
</dbReference>
<dbReference type="EMBL" id="CAJJDN010000028">
    <property type="protein sequence ID" value="CAD8072083.1"/>
    <property type="molecule type" value="Genomic_DNA"/>
</dbReference>
<protein>
    <submittedName>
        <fullName evidence="8">Uncharacterized protein</fullName>
    </submittedName>
</protein>
<keyword evidence="5 7" id="KW-1133">Transmembrane helix</keyword>
<keyword evidence="2" id="KW-0813">Transport</keyword>